<keyword evidence="4" id="KW-0472">Membrane</keyword>
<evidence type="ECO:0000313" key="5">
    <source>
        <dbReference type="EMBL" id="PKI33105.1"/>
    </source>
</evidence>
<dbReference type="STRING" id="22663.A0A2I0HN05"/>
<dbReference type="Pfam" id="PF03168">
    <property type="entry name" value="LEA_2"/>
    <property type="match status" value="1"/>
</dbReference>
<dbReference type="InterPro" id="IPR004864">
    <property type="entry name" value="LEA_2"/>
</dbReference>
<dbReference type="PANTHER" id="PTHR31234">
    <property type="entry name" value="LATE EMBRYOGENESIS ABUNDANT (LEA) HYDROXYPROLINE-RICH GLYCOPROTEIN FAMILY"/>
    <property type="match status" value="1"/>
</dbReference>
<dbReference type="GO" id="GO:0098542">
    <property type="term" value="P:defense response to other organism"/>
    <property type="evidence" value="ECO:0007669"/>
    <property type="project" value="InterPro"/>
</dbReference>
<dbReference type="InterPro" id="IPR044839">
    <property type="entry name" value="NDR1-like"/>
</dbReference>
<proteinExistence type="predicted"/>
<dbReference type="AlphaFoldDB" id="A0A2I0HN05"/>
<dbReference type="GeneID" id="116207975"/>
<dbReference type="Proteomes" id="UP000233551">
    <property type="component" value="Unassembled WGS sequence"/>
</dbReference>
<keyword evidence="2" id="KW-0812">Transmembrane</keyword>
<keyword evidence="6" id="KW-1185">Reference proteome</keyword>
<dbReference type="GO" id="GO:0016020">
    <property type="term" value="C:membrane"/>
    <property type="evidence" value="ECO:0007669"/>
    <property type="project" value="UniProtKB-SubCell"/>
</dbReference>
<evidence type="ECO:0000256" key="4">
    <source>
        <dbReference type="ARBA" id="ARBA00023136"/>
    </source>
</evidence>
<evidence type="ECO:0000256" key="1">
    <source>
        <dbReference type="ARBA" id="ARBA00004167"/>
    </source>
</evidence>
<dbReference type="OrthoDB" id="1910624at2759"/>
<evidence type="ECO:0000313" key="6">
    <source>
        <dbReference type="Proteomes" id="UP000233551"/>
    </source>
</evidence>
<keyword evidence="3" id="KW-1133">Transmembrane helix</keyword>
<dbReference type="PANTHER" id="PTHR31234:SF65">
    <property type="entry name" value="LATE EMBRYOGENESIS ABUNDANT PROTEIN, LEA_2 SUBGROUP"/>
    <property type="match status" value="1"/>
</dbReference>
<comment type="caution">
    <text evidence="5">The sequence shown here is derived from an EMBL/GenBank/DDBJ whole genome shotgun (WGS) entry which is preliminary data.</text>
</comment>
<comment type="subcellular location">
    <subcellularLocation>
        <location evidence="1">Membrane</location>
        <topology evidence="1">Single-pass membrane protein</topology>
    </subcellularLocation>
</comment>
<reference evidence="5 6" key="1">
    <citation type="submission" date="2017-11" db="EMBL/GenBank/DDBJ databases">
        <title>De-novo sequencing of pomegranate (Punica granatum L.) genome.</title>
        <authorList>
            <person name="Akparov Z."/>
            <person name="Amiraslanov A."/>
            <person name="Hajiyeva S."/>
            <person name="Abbasov M."/>
            <person name="Kaur K."/>
            <person name="Hamwieh A."/>
            <person name="Solovyev V."/>
            <person name="Salamov A."/>
            <person name="Braich B."/>
            <person name="Kosarev P."/>
            <person name="Mahmoud A."/>
            <person name="Hajiyev E."/>
            <person name="Babayeva S."/>
            <person name="Izzatullayeva V."/>
            <person name="Mammadov A."/>
            <person name="Mammadov A."/>
            <person name="Sharifova S."/>
            <person name="Ojaghi J."/>
            <person name="Eynullazada K."/>
            <person name="Bayramov B."/>
            <person name="Abdulazimova A."/>
            <person name="Shahmuradov I."/>
        </authorList>
    </citation>
    <scope>NUCLEOTIDE SEQUENCE [LARGE SCALE GENOMIC DNA]</scope>
    <source>
        <strain evidence="6">cv. AG2017</strain>
        <tissue evidence="5">Leaf</tissue>
    </source>
</reference>
<sequence length="214" mass="23647">MSAEKGQEGDLQAVSVTIASDWRRRRRRWLMAIGAVLFLLLLLSLFFLVLVLTVFKPKTPRIDVLSSSLDGVSPRLTFPVIRIELNVSLNLRILISNQNHASFRHGTGETELSYRGMRVGEAELSPGEIPAMGSSVQQGRLTLQMDRMASDMGALARDVVAGEMAMESRAEVPGRVTFLGVFKKHIVAVSVCKFTVGVFDMKIRSQACKQKAKL</sequence>
<protein>
    <submittedName>
        <fullName evidence="5">Uncharacterized protein</fullName>
    </submittedName>
</protein>
<dbReference type="SUPFAM" id="SSF117070">
    <property type="entry name" value="LEA14-like"/>
    <property type="match status" value="1"/>
</dbReference>
<dbReference type="EMBL" id="PGOL01006970">
    <property type="protein sequence ID" value="PKI33105.1"/>
    <property type="molecule type" value="Genomic_DNA"/>
</dbReference>
<gene>
    <name evidence="5" type="ORF">CRG98_046503</name>
</gene>
<evidence type="ECO:0000256" key="3">
    <source>
        <dbReference type="ARBA" id="ARBA00022989"/>
    </source>
</evidence>
<name>A0A2I0HN05_PUNGR</name>
<organism evidence="5 6">
    <name type="scientific">Punica granatum</name>
    <name type="common">Pomegranate</name>
    <dbReference type="NCBI Taxonomy" id="22663"/>
    <lineage>
        <taxon>Eukaryota</taxon>
        <taxon>Viridiplantae</taxon>
        <taxon>Streptophyta</taxon>
        <taxon>Embryophyta</taxon>
        <taxon>Tracheophyta</taxon>
        <taxon>Spermatophyta</taxon>
        <taxon>Magnoliopsida</taxon>
        <taxon>eudicotyledons</taxon>
        <taxon>Gunneridae</taxon>
        <taxon>Pentapetalae</taxon>
        <taxon>rosids</taxon>
        <taxon>malvids</taxon>
        <taxon>Myrtales</taxon>
        <taxon>Lythraceae</taxon>
        <taxon>Punica</taxon>
    </lineage>
</organism>
<accession>A0A2I0HN05</accession>
<evidence type="ECO:0000256" key="2">
    <source>
        <dbReference type="ARBA" id="ARBA00022692"/>
    </source>
</evidence>